<keyword evidence="3" id="KW-1185">Reference proteome</keyword>
<evidence type="ECO:0000313" key="2">
    <source>
        <dbReference type="EMBL" id="KAI3423883.1"/>
    </source>
</evidence>
<dbReference type="Gene3D" id="2.130.10.10">
    <property type="entry name" value="YVTN repeat-like/Quinoprotein amine dehydrogenase"/>
    <property type="match status" value="1"/>
</dbReference>
<dbReference type="Proteomes" id="UP001055712">
    <property type="component" value="Unassembled WGS sequence"/>
</dbReference>
<dbReference type="SMART" id="SM00320">
    <property type="entry name" value="WD40"/>
    <property type="match status" value="3"/>
</dbReference>
<sequence>MAQASPPQATKLAFDRSPELLQIVSVRSTKEKVDRVAWHPVQPWLAYVDRQSNVSVLDFDKDELLYDAQLGGADEAALQEAALRQRADSGGAAAAGQSATTAAMQEASLSAKGTASGLVKDIQFFDMDTCFWQIARQHWMQYGASDDHTIPYLGKYQGLQGKRWLVIACENKVVMHDLASADSRDIPRSACFESKAPTSLSFLLINLPSLLGYSMAHSSQTAMRKPGLAPVMAVGTSGGSIFLISPDTMTVYGKLSGAHGKAVTAMLPLASEVPGGPDMLLSASADGTLAVWDPSRSPMKGPDREIAAKHSFKAHDNGVQAMAYFLSYTEKAEPPVLRLATTGDDRRVHMWDVASWKPFAKAQPLQKASCHSVGWAPWGGTGLGAHPSLLLSTGEAPLVLGLDPATGGMERYADLGGKIDAGGKKIPKIYHLAVHPTRPHLVAAATNTGAVLMSFDTNERPPVVALPAQVVTLEALLQQSTGDASGGDKAGAAAAADGGGGGGGKGALGLTYVMASGGKLWSTALRMESKRAEGGAERTVSLAAGAMETIAALDHPGRPSLACSYSGRSISAVWPELRAYAVYTLAPTGSWEVVDRGSGNNVVWSSTAAMYAVISVPNIPSIVAKKKKGFFGGGGKKAAQEAAEQEAAAAARAAAAASTAVEVHVVNEEAGSQFVATREVPLAGNQPVLLHGGGLLGAVLNKPAAGGSGRVLQFVSWKGFAPVGPELPEPVWVSWEPECTLLALAYQNTIELCRTRPAFERFASLSIADSVAGLWQSRQLYVSTPTSVHVAFADPVTSFVQEVQLASFQGGVDGKTSAAAEATPLPAEQMRPAGPITLAGVRHSYLWLADCLGRPFLVSLRHPGLRLRCLAARGDITTARTIAERGLAAGFHDEAARFLAAMSPQEGVREALALPGLTPTAEMALSIRSGKWERAARCFQALALGVSDRSLLQLFGDGSGVAGSVDLANRLTGLSLGESPNHAATVASILEAHSNNPELSFAEDLHPASPANGAGDDDGSSGDDEATPRDAPPQDPVDWEAPLGLAGGGGAAAAAAAGAADGLGAADAAAAAAAAPWEVEEAPADRGAGSDGTATAAAGGGAVFVGAAERQRLAAVAELGLRFAEAASENGHEDAARSALGVLVRSAHLLPPVLAEKLVLRMGQCRMTESARNLAGSVAASKAPGALADPAVSSLLAALVGGMHGPAVQGTLQAAGLAPLAALYAAVWGGGNRDAAVADWRRQLAAAHPEAGLTTIIPPVA</sequence>
<dbReference type="SUPFAM" id="SSF50978">
    <property type="entry name" value="WD40 repeat-like"/>
    <property type="match status" value="1"/>
</dbReference>
<reference evidence="2" key="1">
    <citation type="journal article" date="2019" name="Plant J.">
        <title>Chlorella vulgaris genome assembly and annotation reveals the molecular basis for metabolic acclimation to high light conditions.</title>
        <authorList>
            <person name="Cecchin M."/>
            <person name="Marcolungo L."/>
            <person name="Rossato M."/>
            <person name="Girolomoni L."/>
            <person name="Cosentino E."/>
            <person name="Cuine S."/>
            <person name="Li-Beisson Y."/>
            <person name="Delledonne M."/>
            <person name="Ballottari M."/>
        </authorList>
    </citation>
    <scope>NUCLEOTIDE SEQUENCE</scope>
    <source>
        <strain evidence="2">211/11P</strain>
    </source>
</reference>
<dbReference type="AlphaFoldDB" id="A0A9D4TEX7"/>
<gene>
    <name evidence="2" type="ORF">D9Q98_009717</name>
</gene>
<protein>
    <submittedName>
        <fullName evidence="2">Uncharacterized protein</fullName>
    </submittedName>
</protein>
<dbReference type="InterPro" id="IPR015943">
    <property type="entry name" value="WD40/YVTN_repeat-like_dom_sf"/>
</dbReference>
<dbReference type="InterPro" id="IPR036322">
    <property type="entry name" value="WD40_repeat_dom_sf"/>
</dbReference>
<evidence type="ECO:0000313" key="3">
    <source>
        <dbReference type="Proteomes" id="UP001055712"/>
    </source>
</evidence>
<accession>A0A9D4TEX7</accession>
<organism evidence="2 3">
    <name type="scientific">Chlorella vulgaris</name>
    <name type="common">Green alga</name>
    <dbReference type="NCBI Taxonomy" id="3077"/>
    <lineage>
        <taxon>Eukaryota</taxon>
        <taxon>Viridiplantae</taxon>
        <taxon>Chlorophyta</taxon>
        <taxon>core chlorophytes</taxon>
        <taxon>Trebouxiophyceae</taxon>
        <taxon>Chlorellales</taxon>
        <taxon>Chlorellaceae</taxon>
        <taxon>Chlorella clade</taxon>
        <taxon>Chlorella</taxon>
    </lineage>
</organism>
<feature type="region of interest" description="Disordered" evidence="1">
    <location>
        <begin position="482"/>
        <end position="501"/>
    </location>
</feature>
<dbReference type="EMBL" id="SIDB01000014">
    <property type="protein sequence ID" value="KAI3423883.1"/>
    <property type="molecule type" value="Genomic_DNA"/>
</dbReference>
<dbReference type="InterPro" id="IPR001680">
    <property type="entry name" value="WD40_rpt"/>
</dbReference>
<dbReference type="PANTHER" id="PTHR45521">
    <property type="entry name" value="TSET COMPLEX MEMBER TSTF"/>
    <property type="match status" value="1"/>
</dbReference>
<feature type="compositionally biased region" description="Acidic residues" evidence="1">
    <location>
        <begin position="1015"/>
        <end position="1025"/>
    </location>
</feature>
<evidence type="ECO:0000256" key="1">
    <source>
        <dbReference type="SAM" id="MobiDB-lite"/>
    </source>
</evidence>
<dbReference type="InterPro" id="IPR053290">
    <property type="entry name" value="TSET_complex_member"/>
</dbReference>
<dbReference type="OrthoDB" id="509637at2759"/>
<comment type="caution">
    <text evidence="2">The sequence shown here is derived from an EMBL/GenBank/DDBJ whole genome shotgun (WGS) entry which is preliminary data.</text>
</comment>
<dbReference type="Pfam" id="PF00400">
    <property type="entry name" value="WD40"/>
    <property type="match status" value="1"/>
</dbReference>
<feature type="region of interest" description="Disordered" evidence="1">
    <location>
        <begin position="1000"/>
        <end position="1044"/>
    </location>
</feature>
<dbReference type="PANTHER" id="PTHR45521:SF2">
    <property type="entry name" value="TRANSDUCIN_WD40 REPEAT-LIKE SUPERFAMILY PROTEIN"/>
    <property type="match status" value="1"/>
</dbReference>
<name>A0A9D4TEX7_CHLVU</name>
<reference evidence="2" key="2">
    <citation type="submission" date="2020-11" db="EMBL/GenBank/DDBJ databases">
        <authorList>
            <person name="Cecchin M."/>
            <person name="Marcolungo L."/>
            <person name="Rossato M."/>
            <person name="Girolomoni L."/>
            <person name="Cosentino E."/>
            <person name="Cuine S."/>
            <person name="Li-Beisson Y."/>
            <person name="Delledonne M."/>
            <person name="Ballottari M."/>
        </authorList>
    </citation>
    <scope>NUCLEOTIDE SEQUENCE</scope>
    <source>
        <strain evidence="2">211/11P</strain>
        <tissue evidence="2">Whole cell</tissue>
    </source>
</reference>
<proteinExistence type="predicted"/>